<dbReference type="GO" id="GO:0008190">
    <property type="term" value="F:eukaryotic initiation factor 4E binding"/>
    <property type="evidence" value="ECO:0007669"/>
    <property type="project" value="InterPro"/>
</dbReference>
<dbReference type="AlphaFoldDB" id="A0A316YG39"/>
<keyword evidence="2" id="KW-0810">Translation regulation</keyword>
<dbReference type="PANTHER" id="PTHR12669:SF12">
    <property type="entry name" value="EUKARYOTIC TRANSLATION INITIATION FACTOR 4E-BINDING PROTEIN"/>
    <property type="match status" value="1"/>
</dbReference>
<reference evidence="5" key="1">
    <citation type="journal article" date="2018" name="Mol. Biol. Evol.">
        <title>Broad Genomic Sampling Reveals a Smut Pathogenic Ancestry of the Fungal Clade Ustilaginomycotina.</title>
        <authorList>
            <person name="Kijpornyongpan T."/>
            <person name="Mondo S.J."/>
            <person name="Barry K."/>
            <person name="Sandor L."/>
            <person name="Lee J."/>
            <person name="Lipzen A."/>
            <person name="Pangilinan J."/>
            <person name="LaButti K."/>
            <person name="Hainaut M."/>
            <person name="Henrissat B."/>
            <person name="Grigoriev I.V."/>
            <person name="Spatafora J.W."/>
            <person name="Aime M.C."/>
        </authorList>
    </citation>
    <scope>NUCLEOTIDE SEQUENCE [LARGE SCALE GENOMIC DNA]</scope>
    <source>
        <strain evidence="5">MCA 4198</strain>
    </source>
</reference>
<evidence type="ECO:0000313" key="5">
    <source>
        <dbReference type="EMBL" id="PWN87588.1"/>
    </source>
</evidence>
<protein>
    <recommendedName>
        <fullName evidence="7">Eukaryotic translation initiation factor 4E binding protein</fullName>
    </recommendedName>
</protein>
<keyword evidence="6" id="KW-1185">Reference proteome</keyword>
<proteinExistence type="inferred from homology"/>
<dbReference type="PANTHER" id="PTHR12669">
    <property type="entry name" value="EUKARYOTIC TRANSLATION INITIATION FACTOR 4E-BINDING PROTEIN"/>
    <property type="match status" value="1"/>
</dbReference>
<evidence type="ECO:0008006" key="7">
    <source>
        <dbReference type="Google" id="ProtNLM"/>
    </source>
</evidence>
<dbReference type="STRING" id="215250.A0A316YG39"/>
<evidence type="ECO:0000256" key="2">
    <source>
        <dbReference type="ARBA" id="ARBA00022845"/>
    </source>
</evidence>
<feature type="compositionally biased region" description="Gly residues" evidence="4">
    <location>
        <begin position="87"/>
        <end position="109"/>
    </location>
</feature>
<dbReference type="GeneID" id="37044712"/>
<feature type="compositionally biased region" description="Gly residues" evidence="4">
    <location>
        <begin position="117"/>
        <end position="133"/>
    </location>
</feature>
<feature type="region of interest" description="Disordered" evidence="4">
    <location>
        <begin position="1"/>
        <end position="41"/>
    </location>
</feature>
<dbReference type="OrthoDB" id="19729at2759"/>
<dbReference type="RefSeq" id="XP_025374786.1">
    <property type="nucleotide sequence ID" value="XM_025522796.1"/>
</dbReference>
<evidence type="ECO:0000256" key="1">
    <source>
        <dbReference type="ARBA" id="ARBA00005480"/>
    </source>
</evidence>
<gene>
    <name evidence="5" type="ORF">FA10DRAFT_269541</name>
</gene>
<dbReference type="GO" id="GO:0005737">
    <property type="term" value="C:cytoplasm"/>
    <property type="evidence" value="ECO:0007669"/>
    <property type="project" value="TreeGrafter"/>
</dbReference>
<dbReference type="Pfam" id="PF05456">
    <property type="entry name" value="eIF_4EBP"/>
    <property type="match status" value="1"/>
</dbReference>
<dbReference type="Proteomes" id="UP000245768">
    <property type="component" value="Unassembled WGS sequence"/>
</dbReference>
<feature type="region of interest" description="Disordered" evidence="4">
    <location>
        <begin position="164"/>
        <end position="251"/>
    </location>
</feature>
<evidence type="ECO:0000256" key="4">
    <source>
        <dbReference type="SAM" id="MobiDB-lite"/>
    </source>
</evidence>
<keyword evidence="3" id="KW-0652">Protein synthesis inhibitor</keyword>
<dbReference type="InParanoid" id="A0A316YG39"/>
<evidence type="ECO:0000256" key="3">
    <source>
        <dbReference type="ARBA" id="ARBA00023193"/>
    </source>
</evidence>
<accession>A0A316YG39</accession>
<name>A0A316YG39_9BASI</name>
<comment type="similarity">
    <text evidence="1">Belongs to the eIF4E-binding protein family.</text>
</comment>
<dbReference type="InterPro" id="IPR008606">
    <property type="entry name" value="EIF4EBP"/>
</dbReference>
<sequence>MSKTSPVTIRRAGPNDGVPSRDELSATPGGQNLFGTTPGGSRIVYSREQLLSLASSPLSQTPPRHLPLSAIPAEISRSPEKSQVSVNGGGVGGGGGGGGGGLGRGGGAGLASYTNGGQSGVGANGPGFGGAGSLGRSPEKASLRGLAAGNRAFGATPGAATATFEHAGASRSPGTAFNFSKGPVSPSSAGQQPGSFREKLAMQSSPTKASVEGVDGDRRVQPQTAESGPGPASGSLAGGAHTGDEQFDMEM</sequence>
<dbReference type="EMBL" id="KZ819640">
    <property type="protein sequence ID" value="PWN87588.1"/>
    <property type="molecule type" value="Genomic_DNA"/>
</dbReference>
<organism evidence="5 6">
    <name type="scientific">Acaromyces ingoldii</name>
    <dbReference type="NCBI Taxonomy" id="215250"/>
    <lineage>
        <taxon>Eukaryota</taxon>
        <taxon>Fungi</taxon>
        <taxon>Dikarya</taxon>
        <taxon>Basidiomycota</taxon>
        <taxon>Ustilaginomycotina</taxon>
        <taxon>Exobasidiomycetes</taxon>
        <taxon>Exobasidiales</taxon>
        <taxon>Cryptobasidiaceae</taxon>
        <taxon>Acaromyces</taxon>
    </lineage>
</organism>
<feature type="region of interest" description="Disordered" evidence="4">
    <location>
        <begin position="74"/>
        <end position="145"/>
    </location>
</feature>
<evidence type="ECO:0000313" key="6">
    <source>
        <dbReference type="Proteomes" id="UP000245768"/>
    </source>
</evidence>
<dbReference type="GO" id="GO:0045947">
    <property type="term" value="P:negative regulation of translational initiation"/>
    <property type="evidence" value="ECO:0007669"/>
    <property type="project" value="InterPro"/>
</dbReference>
<feature type="compositionally biased region" description="Polar residues" evidence="4">
    <location>
        <begin position="185"/>
        <end position="194"/>
    </location>
</feature>